<comment type="caution">
    <text evidence="7">The sequence shown here is derived from an EMBL/GenBank/DDBJ whole genome shotgun (WGS) entry which is preliminary data.</text>
</comment>
<dbReference type="Gene3D" id="1.20.1270.220">
    <property type="match status" value="1"/>
</dbReference>
<evidence type="ECO:0000256" key="2">
    <source>
        <dbReference type="ARBA" id="ARBA00023117"/>
    </source>
</evidence>
<dbReference type="InterPro" id="IPR038336">
    <property type="entry name" value="NET_sf"/>
</dbReference>
<organism evidence="7 8">
    <name type="scientific">Heracleum sosnowskyi</name>
    <dbReference type="NCBI Taxonomy" id="360622"/>
    <lineage>
        <taxon>Eukaryota</taxon>
        <taxon>Viridiplantae</taxon>
        <taxon>Streptophyta</taxon>
        <taxon>Embryophyta</taxon>
        <taxon>Tracheophyta</taxon>
        <taxon>Spermatophyta</taxon>
        <taxon>Magnoliopsida</taxon>
        <taxon>eudicotyledons</taxon>
        <taxon>Gunneridae</taxon>
        <taxon>Pentapetalae</taxon>
        <taxon>asterids</taxon>
        <taxon>campanulids</taxon>
        <taxon>Apiales</taxon>
        <taxon>Apiaceae</taxon>
        <taxon>Apioideae</taxon>
        <taxon>apioid superclade</taxon>
        <taxon>Tordylieae</taxon>
        <taxon>Tordyliinae</taxon>
        <taxon>Heracleum</taxon>
    </lineage>
</organism>
<protein>
    <recommendedName>
        <fullName evidence="9">Bromodomain protein</fullName>
    </recommendedName>
</protein>
<dbReference type="Proteomes" id="UP001237642">
    <property type="component" value="Unassembled WGS sequence"/>
</dbReference>
<evidence type="ECO:0000256" key="4">
    <source>
        <dbReference type="PROSITE-ProRule" id="PRU00035"/>
    </source>
</evidence>
<evidence type="ECO:0000256" key="3">
    <source>
        <dbReference type="ARBA" id="ARBA00023163"/>
    </source>
</evidence>
<name>A0AAD8GUC2_9APIA</name>
<proteinExistence type="predicted"/>
<evidence type="ECO:0000259" key="6">
    <source>
        <dbReference type="PROSITE" id="PS51525"/>
    </source>
</evidence>
<feature type="domain" description="NET" evidence="6">
    <location>
        <begin position="219"/>
        <end position="302"/>
    </location>
</feature>
<keyword evidence="2 4" id="KW-0103">Bromodomain</keyword>
<dbReference type="Pfam" id="PF00439">
    <property type="entry name" value="Bromodomain"/>
    <property type="match status" value="1"/>
</dbReference>
<accession>A0AAD8GUC2</accession>
<dbReference type="Gene3D" id="1.20.920.10">
    <property type="entry name" value="Bromodomain-like"/>
    <property type="match status" value="1"/>
</dbReference>
<evidence type="ECO:0000259" key="5">
    <source>
        <dbReference type="PROSITE" id="PS50014"/>
    </source>
</evidence>
<gene>
    <name evidence="7" type="ORF">POM88_047660</name>
</gene>
<reference evidence="7" key="1">
    <citation type="submission" date="2023-02" db="EMBL/GenBank/DDBJ databases">
        <title>Genome of toxic invasive species Heracleum sosnowskyi carries increased number of genes despite the absence of recent whole-genome duplications.</title>
        <authorList>
            <person name="Schelkunov M."/>
            <person name="Shtratnikova V."/>
            <person name="Makarenko M."/>
            <person name="Klepikova A."/>
            <person name="Omelchenko D."/>
            <person name="Novikova G."/>
            <person name="Obukhova E."/>
            <person name="Bogdanov V."/>
            <person name="Penin A."/>
            <person name="Logacheva M."/>
        </authorList>
    </citation>
    <scope>NUCLEOTIDE SEQUENCE</scope>
    <source>
        <strain evidence="7">Hsosn_3</strain>
        <tissue evidence="7">Leaf</tissue>
    </source>
</reference>
<keyword evidence="1" id="KW-0805">Transcription regulation</keyword>
<dbReference type="SMART" id="SM00297">
    <property type="entry name" value="BROMO"/>
    <property type="match status" value="1"/>
</dbReference>
<dbReference type="SUPFAM" id="SSF47370">
    <property type="entry name" value="Bromodomain"/>
    <property type="match status" value="1"/>
</dbReference>
<dbReference type="InterPro" id="IPR027353">
    <property type="entry name" value="NET_dom"/>
</dbReference>
<dbReference type="Pfam" id="PF17035">
    <property type="entry name" value="BET"/>
    <property type="match status" value="1"/>
</dbReference>
<evidence type="ECO:0000313" key="7">
    <source>
        <dbReference type="EMBL" id="KAK1354404.1"/>
    </source>
</evidence>
<evidence type="ECO:0000256" key="1">
    <source>
        <dbReference type="ARBA" id="ARBA00023015"/>
    </source>
</evidence>
<dbReference type="InterPro" id="IPR036427">
    <property type="entry name" value="Bromodomain-like_sf"/>
</dbReference>
<feature type="domain" description="Bromo" evidence="5">
    <location>
        <begin position="93"/>
        <end position="165"/>
    </location>
</feature>
<dbReference type="AlphaFoldDB" id="A0AAD8GUC2"/>
<reference evidence="7" key="2">
    <citation type="submission" date="2023-05" db="EMBL/GenBank/DDBJ databases">
        <authorList>
            <person name="Schelkunov M.I."/>
        </authorList>
    </citation>
    <scope>NUCLEOTIDE SEQUENCE</scope>
    <source>
        <strain evidence="7">Hsosn_3</strain>
        <tissue evidence="7">Leaf</tissue>
    </source>
</reference>
<evidence type="ECO:0000313" key="8">
    <source>
        <dbReference type="Proteomes" id="UP001237642"/>
    </source>
</evidence>
<dbReference type="PRINTS" id="PR00503">
    <property type="entry name" value="BROMODOMAIN"/>
</dbReference>
<sequence>MPKTPCNKRHSNMKTLNPFNPELVKNLQNMQQGDQAEDVELRKQGNCRITGKKRVMPISPERESKLQRMVKTMEVNSMAVMMNKCGEILEKLMNHRYGWVFNEPVDEAALGLSDYHKIVKRPMSLGTVKSRLDNCVYTNLINFANDVRLTFNNALAYNREGEDVHTMANVLLKMFNKLFDPAYKKFEVERQRVIDADEHQIFNKPLAEFMRSQRVSSQRNTEKPVKREMSYRERDQLGMVLQDLTEEYMDEILEIVAKRNFNMTTPDEDGEIELEVEALDKETMRDLHSFVRLKFMLKQKNKVTRISC</sequence>
<dbReference type="EMBL" id="JAUIZM010000011">
    <property type="protein sequence ID" value="KAK1354404.1"/>
    <property type="molecule type" value="Genomic_DNA"/>
</dbReference>
<evidence type="ECO:0008006" key="9">
    <source>
        <dbReference type="Google" id="ProtNLM"/>
    </source>
</evidence>
<keyword evidence="8" id="KW-1185">Reference proteome</keyword>
<dbReference type="PANTHER" id="PTHR45926">
    <property type="entry name" value="OSJNBA0053K19.4 PROTEIN"/>
    <property type="match status" value="1"/>
</dbReference>
<keyword evidence="3" id="KW-0804">Transcription</keyword>
<dbReference type="PROSITE" id="PS51525">
    <property type="entry name" value="NET"/>
    <property type="match status" value="1"/>
</dbReference>
<dbReference type="PROSITE" id="PS50014">
    <property type="entry name" value="BROMODOMAIN_2"/>
    <property type="match status" value="1"/>
</dbReference>
<dbReference type="InterPro" id="IPR001487">
    <property type="entry name" value="Bromodomain"/>
</dbReference>